<dbReference type="EMBL" id="LR721780">
    <property type="protein sequence ID" value="VVW06501.1"/>
    <property type="molecule type" value="Genomic_DNA"/>
</dbReference>
<feature type="domain" description="Exostosin GT47" evidence="8">
    <location>
        <begin position="167"/>
        <end position="494"/>
    </location>
</feature>
<keyword evidence="3" id="KW-0808">Transferase</keyword>
<comment type="subcellular location">
    <subcellularLocation>
        <location evidence="1">Golgi apparatus membrane</location>
        <topology evidence="1">Single-pass type II membrane protein</topology>
    </subcellularLocation>
</comment>
<keyword evidence="4" id="KW-0812">Transmembrane</keyword>
<evidence type="ECO:0000256" key="5">
    <source>
        <dbReference type="ARBA" id="ARBA00023034"/>
    </source>
</evidence>
<dbReference type="InterPro" id="IPR004263">
    <property type="entry name" value="Exostosin"/>
</dbReference>
<evidence type="ECO:0000256" key="2">
    <source>
        <dbReference type="ARBA" id="ARBA00010271"/>
    </source>
</evidence>
<comment type="similarity">
    <text evidence="2">Belongs to the glycosyltransferase 47 family.</text>
</comment>
<dbReference type="Pfam" id="PF03016">
    <property type="entry name" value="Exostosin_GT47"/>
    <property type="match status" value="1"/>
</dbReference>
<dbReference type="GO" id="GO:0000139">
    <property type="term" value="C:Golgi membrane"/>
    <property type="evidence" value="ECO:0007669"/>
    <property type="project" value="UniProtKB-SubCell"/>
</dbReference>
<accession>A0A5K1AWI0</accession>
<evidence type="ECO:0000313" key="9">
    <source>
        <dbReference type="EMBL" id="VVW06501.1"/>
    </source>
</evidence>
<proteinExistence type="inferred from homology"/>
<evidence type="ECO:0000256" key="3">
    <source>
        <dbReference type="ARBA" id="ARBA00022676"/>
    </source>
</evidence>
<sequence>MARERCTISFWFLIVCLLLVVLSIVSSSLGPVSSFHICFSSPRLKAYCLGSGFDPLQARAHDLHGKALYASHLEEETHTAKERLKAPGTVVMQENHIYYKLSDAESNSTSMPSDPKGSLQLQESATPRNQSAEEVDYAEREVKKQIQKLRYVAQSNTCQGNCTNVACEGKGIFVYDLPAKFNKEMLEKCGDIFPWMNFCSYLTNQGMGRAVHELGPNWYSTNQFSLESIFHSRIKNHRCRVFKEEEASLFYVPFYGGLNVLKMNFNGATVSAKDQLGLELVEWIKTKSSWVRKQGRDHFLALGTISYDLRRSNGEWGSNFLELDQMQNPIKLMIERQPWQMNDVGIPYPTNFHPNSDEDITNLQSKLSSSNRTTFISFAAGGRPKMKTNVRSILIQECVKNSSLCTYLDCKAGDCVNPATVIKLFMDSEFCLQPPGDSPTRKSFFDSLVYGCIPVVFDPFTAFYQYPWHLPEEGRRYSVYIDQQQVKQGKVNVLDVLSKVPVEERREMRRYIIFELMPRIIYAGSDSKLLKFQDAFDIAINNLLHMVTRDEIHRIST</sequence>
<dbReference type="PANTHER" id="PTHR11062">
    <property type="entry name" value="EXOSTOSIN HEPARAN SULFATE GLYCOSYLTRANSFERASE -RELATED"/>
    <property type="match status" value="1"/>
</dbReference>
<dbReference type="Gramene" id="NC2G0037070.1">
    <property type="protein sequence ID" value="NC2G0037070.1:cds"/>
    <property type="gene ID" value="NC2G0037070"/>
</dbReference>
<evidence type="ECO:0000259" key="8">
    <source>
        <dbReference type="Pfam" id="PF03016"/>
    </source>
</evidence>
<dbReference type="GO" id="GO:0016757">
    <property type="term" value="F:glycosyltransferase activity"/>
    <property type="evidence" value="ECO:0007669"/>
    <property type="project" value="UniProtKB-KW"/>
</dbReference>
<feature type="chain" id="PRO_5023882427" description="Exostosin GT47 domain-containing protein" evidence="7">
    <location>
        <begin position="28"/>
        <end position="557"/>
    </location>
</feature>
<evidence type="ECO:0000256" key="6">
    <source>
        <dbReference type="SAM" id="MobiDB-lite"/>
    </source>
</evidence>
<gene>
    <name evidence="9" type="ORF">NYM_LOCUS12689</name>
</gene>
<evidence type="ECO:0000256" key="1">
    <source>
        <dbReference type="ARBA" id="ARBA00004323"/>
    </source>
</evidence>
<feature type="region of interest" description="Disordered" evidence="6">
    <location>
        <begin position="105"/>
        <end position="135"/>
    </location>
</feature>
<dbReference type="PANTHER" id="PTHR11062:SF117">
    <property type="entry name" value="XYLOGLUCAN-SPECIFIC GALACTURONOSYLTRANSFERASE 1"/>
    <property type="match status" value="1"/>
</dbReference>
<name>A0A5K1AWI0_9MAGN</name>
<protein>
    <recommendedName>
        <fullName evidence="8">Exostosin GT47 domain-containing protein</fullName>
    </recommendedName>
</protein>
<keyword evidence="4" id="KW-0735">Signal-anchor</keyword>
<keyword evidence="3" id="KW-0328">Glycosyltransferase</keyword>
<evidence type="ECO:0000256" key="4">
    <source>
        <dbReference type="ARBA" id="ARBA00022968"/>
    </source>
</evidence>
<evidence type="ECO:0000256" key="7">
    <source>
        <dbReference type="SAM" id="SignalP"/>
    </source>
</evidence>
<keyword evidence="7" id="KW-0732">Signal</keyword>
<organism evidence="9">
    <name type="scientific">Nymphaea colorata</name>
    <name type="common">pocket water lily</name>
    <dbReference type="NCBI Taxonomy" id="210225"/>
    <lineage>
        <taxon>Eukaryota</taxon>
        <taxon>Viridiplantae</taxon>
        <taxon>Streptophyta</taxon>
        <taxon>Embryophyta</taxon>
        <taxon>Tracheophyta</taxon>
        <taxon>Spermatophyta</taxon>
        <taxon>Magnoliopsida</taxon>
        <taxon>Nymphaeales</taxon>
        <taxon>Nymphaeaceae</taxon>
        <taxon>Nymphaea</taxon>
    </lineage>
</organism>
<keyword evidence="5" id="KW-0333">Golgi apparatus</keyword>
<feature type="signal peptide" evidence="7">
    <location>
        <begin position="1"/>
        <end position="27"/>
    </location>
</feature>
<dbReference type="InterPro" id="IPR040911">
    <property type="entry name" value="Exostosin_GT47"/>
</dbReference>
<reference evidence="9" key="1">
    <citation type="submission" date="2019-09" db="EMBL/GenBank/DDBJ databases">
        <authorList>
            <person name="Zhang L."/>
        </authorList>
    </citation>
    <scope>NUCLEOTIDE SEQUENCE</scope>
</reference>
<feature type="compositionally biased region" description="Polar residues" evidence="6">
    <location>
        <begin position="119"/>
        <end position="132"/>
    </location>
</feature>
<dbReference type="AlphaFoldDB" id="A0A5K1AWI0"/>